<organism evidence="2 3">
    <name type="scientific">Cellulomonas wangleii</name>
    <dbReference type="NCBI Taxonomy" id="2816956"/>
    <lineage>
        <taxon>Bacteria</taxon>
        <taxon>Bacillati</taxon>
        <taxon>Actinomycetota</taxon>
        <taxon>Actinomycetes</taxon>
        <taxon>Micrococcales</taxon>
        <taxon>Cellulomonadaceae</taxon>
        <taxon>Cellulomonas</taxon>
    </lineage>
</organism>
<keyword evidence="3" id="KW-1185">Reference proteome</keyword>
<dbReference type="RefSeq" id="WP_207340949.1">
    <property type="nucleotide sequence ID" value="NZ_CP074405.1"/>
</dbReference>
<dbReference type="EMBL" id="CP074405">
    <property type="protein sequence ID" value="QVI61202.1"/>
    <property type="molecule type" value="Genomic_DNA"/>
</dbReference>
<dbReference type="Pfam" id="PF10066">
    <property type="entry name" value="DUF2304"/>
    <property type="match status" value="1"/>
</dbReference>
<feature type="transmembrane region" description="Helical" evidence="1">
    <location>
        <begin position="6"/>
        <end position="22"/>
    </location>
</feature>
<evidence type="ECO:0000313" key="2">
    <source>
        <dbReference type="EMBL" id="QVI61202.1"/>
    </source>
</evidence>
<feature type="transmembrane region" description="Helical" evidence="1">
    <location>
        <begin position="34"/>
        <end position="55"/>
    </location>
</feature>
<evidence type="ECO:0000256" key="1">
    <source>
        <dbReference type="SAM" id="Phobius"/>
    </source>
</evidence>
<dbReference type="InterPro" id="IPR019277">
    <property type="entry name" value="DUF2304"/>
</dbReference>
<evidence type="ECO:0000313" key="3">
    <source>
        <dbReference type="Proteomes" id="UP000677804"/>
    </source>
</evidence>
<keyword evidence="1" id="KW-1133">Transmembrane helix</keyword>
<reference evidence="2 3" key="1">
    <citation type="submission" date="2021-05" db="EMBL/GenBank/DDBJ databases">
        <title>Novel species in genus Cellulomonas.</title>
        <authorList>
            <person name="Zhang G."/>
        </authorList>
    </citation>
    <scope>NUCLEOTIDE SEQUENCE [LARGE SCALE GENOMIC DNA]</scope>
    <source>
        <strain evidence="3">zg-ZUI222</strain>
    </source>
</reference>
<keyword evidence="1" id="KW-0472">Membrane</keyword>
<accession>A0ABX8D571</accession>
<name>A0ABX8D571_9CELL</name>
<proteinExistence type="predicted"/>
<feature type="transmembrane region" description="Helical" evidence="1">
    <location>
        <begin position="67"/>
        <end position="85"/>
    </location>
</feature>
<keyword evidence="1" id="KW-0812">Transmembrane</keyword>
<gene>
    <name evidence="2" type="ORF">KG103_11915</name>
</gene>
<dbReference type="Proteomes" id="UP000677804">
    <property type="component" value="Chromosome"/>
</dbReference>
<sequence>MSGYLFAVALSVVVLVFIVQLLRRRRLREKYAGIWLVVSAAILVLALFPGLAVGLADLVGVETPSNLLFATSLGVLLLVTVQLSTEVSGLEEETRTLAESSALLAQRLTDVETRLAQQQRDAAVVDPADDRATDA</sequence>
<protein>
    <submittedName>
        <fullName evidence="2">DUF2304 domain-containing protein</fullName>
    </submittedName>
</protein>